<dbReference type="SMART" id="SM00345">
    <property type="entry name" value="HTH_GNTR"/>
    <property type="match status" value="1"/>
</dbReference>
<dbReference type="InterPro" id="IPR036388">
    <property type="entry name" value="WH-like_DNA-bd_sf"/>
</dbReference>
<dbReference type="InterPro" id="IPR036390">
    <property type="entry name" value="WH_DNA-bd_sf"/>
</dbReference>
<dbReference type="SUPFAM" id="SSF46785">
    <property type="entry name" value="Winged helix' DNA-binding domain"/>
    <property type="match status" value="1"/>
</dbReference>
<organism evidence="5">
    <name type="scientific">metagenome</name>
    <dbReference type="NCBI Taxonomy" id="256318"/>
    <lineage>
        <taxon>unclassified sequences</taxon>
        <taxon>metagenomes</taxon>
    </lineage>
</organism>
<sequence length="238" mass="25902">MTESRLAEETFFRPVRPGNAFEDTVQRLLQTIRLGVVAPGESLPSERELAVRLGVSRDTVREALRSLGEAGYVVSRRGRYGGTFVADELPHPEPQAAPVLDAADLEEVLALREVLEVGAARLAASRTLPAPERDLLWRTLEEVTGAAPADYRRLDSRLHLVIAEITGVRSLVTLVADSRMRVNRLLDEIPLLERNIAHSDEQHRTLVTAILAGQADAAAAAVEEHLAGSAALLRGFLA</sequence>
<dbReference type="GO" id="GO:0003700">
    <property type="term" value="F:DNA-binding transcription factor activity"/>
    <property type="evidence" value="ECO:0007669"/>
    <property type="project" value="InterPro"/>
</dbReference>
<evidence type="ECO:0000259" key="4">
    <source>
        <dbReference type="PROSITE" id="PS50949"/>
    </source>
</evidence>
<dbReference type="SUPFAM" id="SSF48008">
    <property type="entry name" value="GntR ligand-binding domain-like"/>
    <property type="match status" value="1"/>
</dbReference>
<dbReference type="AlphaFoldDB" id="A0A2P2C245"/>
<gene>
    <name evidence="5" type="ORF">NOCA110106</name>
</gene>
<evidence type="ECO:0000256" key="2">
    <source>
        <dbReference type="ARBA" id="ARBA00023125"/>
    </source>
</evidence>
<proteinExistence type="predicted"/>
<feature type="domain" description="HTH gntR-type" evidence="4">
    <location>
        <begin position="18"/>
        <end position="88"/>
    </location>
</feature>
<dbReference type="GO" id="GO:0003677">
    <property type="term" value="F:DNA binding"/>
    <property type="evidence" value="ECO:0007669"/>
    <property type="project" value="UniProtKB-KW"/>
</dbReference>
<dbReference type="PROSITE" id="PS50949">
    <property type="entry name" value="HTH_GNTR"/>
    <property type="match status" value="1"/>
</dbReference>
<evidence type="ECO:0000313" key="5">
    <source>
        <dbReference type="EMBL" id="CUR56069.1"/>
    </source>
</evidence>
<dbReference type="Pfam" id="PF07729">
    <property type="entry name" value="FCD"/>
    <property type="match status" value="1"/>
</dbReference>
<dbReference type="Pfam" id="PF00392">
    <property type="entry name" value="GntR"/>
    <property type="match status" value="1"/>
</dbReference>
<evidence type="ECO:0000256" key="3">
    <source>
        <dbReference type="ARBA" id="ARBA00023163"/>
    </source>
</evidence>
<evidence type="ECO:0000256" key="1">
    <source>
        <dbReference type="ARBA" id="ARBA00023015"/>
    </source>
</evidence>
<dbReference type="PRINTS" id="PR00035">
    <property type="entry name" value="HTHGNTR"/>
</dbReference>
<dbReference type="InterPro" id="IPR008920">
    <property type="entry name" value="TF_FadR/GntR_C"/>
</dbReference>
<accession>A0A2P2C245</accession>
<dbReference type="InterPro" id="IPR011711">
    <property type="entry name" value="GntR_C"/>
</dbReference>
<dbReference type="InterPro" id="IPR000524">
    <property type="entry name" value="Tscrpt_reg_HTH_GntR"/>
</dbReference>
<dbReference type="CDD" id="cd07377">
    <property type="entry name" value="WHTH_GntR"/>
    <property type="match status" value="1"/>
</dbReference>
<name>A0A2P2C245_9ZZZZ</name>
<dbReference type="Gene3D" id="1.10.10.10">
    <property type="entry name" value="Winged helix-like DNA-binding domain superfamily/Winged helix DNA-binding domain"/>
    <property type="match status" value="1"/>
</dbReference>
<dbReference type="EMBL" id="CZKB01000001">
    <property type="protein sequence ID" value="CUR56069.1"/>
    <property type="molecule type" value="Genomic_DNA"/>
</dbReference>
<keyword evidence="1" id="KW-0805">Transcription regulation</keyword>
<dbReference type="Gene3D" id="1.20.120.530">
    <property type="entry name" value="GntR ligand-binding domain-like"/>
    <property type="match status" value="1"/>
</dbReference>
<dbReference type="SMART" id="SM00895">
    <property type="entry name" value="FCD"/>
    <property type="match status" value="1"/>
</dbReference>
<dbReference type="PANTHER" id="PTHR43537">
    <property type="entry name" value="TRANSCRIPTIONAL REGULATOR, GNTR FAMILY"/>
    <property type="match status" value="1"/>
</dbReference>
<keyword evidence="2" id="KW-0238">DNA-binding</keyword>
<protein>
    <submittedName>
        <fullName evidence="5">Putative transcriptional regulator, GntR family</fullName>
    </submittedName>
</protein>
<reference evidence="5" key="1">
    <citation type="submission" date="2015-08" db="EMBL/GenBank/DDBJ databases">
        <authorList>
            <person name="Babu N.S."/>
            <person name="Beckwith C.J."/>
            <person name="Beseler K.G."/>
            <person name="Brison A."/>
            <person name="Carone J.V."/>
            <person name="Caskin T.P."/>
            <person name="Diamond M."/>
            <person name="Durham M.E."/>
            <person name="Foxe J.M."/>
            <person name="Go M."/>
            <person name="Henderson B.A."/>
            <person name="Jones I.B."/>
            <person name="McGettigan J.A."/>
            <person name="Micheletti S.J."/>
            <person name="Nasrallah M.E."/>
            <person name="Ortiz D."/>
            <person name="Piller C.R."/>
            <person name="Privatt S.R."/>
            <person name="Schneider S.L."/>
            <person name="Sharp S."/>
            <person name="Smith T.C."/>
            <person name="Stanton J.D."/>
            <person name="Ullery H.E."/>
            <person name="Wilson R.J."/>
            <person name="Serrano M.G."/>
            <person name="Buck G."/>
            <person name="Lee V."/>
            <person name="Wang Y."/>
            <person name="Carvalho R."/>
            <person name="Voegtly L."/>
            <person name="Shi R."/>
            <person name="Duckworth R."/>
            <person name="Johnson A."/>
            <person name="Loviza R."/>
            <person name="Walstead R."/>
            <person name="Shah Z."/>
            <person name="Kiflezghi M."/>
            <person name="Wade K."/>
            <person name="Ball S.L."/>
            <person name="Bradley K.W."/>
            <person name="Asai D.J."/>
            <person name="Bowman C.A."/>
            <person name="Russell D.A."/>
            <person name="Pope W.H."/>
            <person name="Jacobs-Sera D."/>
            <person name="Hendrix R.W."/>
            <person name="Hatfull G.F."/>
        </authorList>
    </citation>
    <scope>NUCLEOTIDE SEQUENCE</scope>
</reference>
<dbReference type="PANTHER" id="PTHR43537:SF24">
    <property type="entry name" value="GLUCONATE OPERON TRANSCRIPTIONAL REPRESSOR"/>
    <property type="match status" value="1"/>
</dbReference>
<keyword evidence="3" id="KW-0804">Transcription</keyword>